<feature type="non-terminal residue" evidence="1">
    <location>
        <position position="1"/>
    </location>
</feature>
<sequence length="121" mass="13665">SLTKPVHFGKVWIDRERGVALRVEYYESDPTSEQARLACRIESIKHHQLPNDGWVPVEGTRSLHGLDNNKVLSGHIVIDADTITIRREDIPESLFTITFPEGARVHNAITGQTPKAKCQKR</sequence>
<proteinExistence type="predicted"/>
<accession>X1LXX1</accession>
<protein>
    <submittedName>
        <fullName evidence="1">Uncharacterized protein</fullName>
    </submittedName>
</protein>
<evidence type="ECO:0000313" key="1">
    <source>
        <dbReference type="EMBL" id="GAI10646.1"/>
    </source>
</evidence>
<name>X1LXX1_9ZZZZ</name>
<dbReference type="AlphaFoldDB" id="X1LXX1"/>
<reference evidence="1" key="1">
    <citation type="journal article" date="2014" name="Front. Microbiol.">
        <title>High frequency of phylogenetically diverse reductive dehalogenase-homologous genes in deep subseafloor sedimentary metagenomes.</title>
        <authorList>
            <person name="Kawai M."/>
            <person name="Futagami T."/>
            <person name="Toyoda A."/>
            <person name="Takaki Y."/>
            <person name="Nishi S."/>
            <person name="Hori S."/>
            <person name="Arai W."/>
            <person name="Tsubouchi T."/>
            <person name="Morono Y."/>
            <person name="Uchiyama I."/>
            <person name="Ito T."/>
            <person name="Fujiyama A."/>
            <person name="Inagaki F."/>
            <person name="Takami H."/>
        </authorList>
    </citation>
    <scope>NUCLEOTIDE SEQUENCE</scope>
    <source>
        <strain evidence="1">Expedition CK06-06</strain>
    </source>
</reference>
<comment type="caution">
    <text evidence="1">The sequence shown here is derived from an EMBL/GenBank/DDBJ whole genome shotgun (WGS) entry which is preliminary data.</text>
</comment>
<gene>
    <name evidence="1" type="ORF">S06H3_17872</name>
</gene>
<organism evidence="1">
    <name type="scientific">marine sediment metagenome</name>
    <dbReference type="NCBI Taxonomy" id="412755"/>
    <lineage>
        <taxon>unclassified sequences</taxon>
        <taxon>metagenomes</taxon>
        <taxon>ecological metagenomes</taxon>
    </lineage>
</organism>
<dbReference type="EMBL" id="BARV01008974">
    <property type="protein sequence ID" value="GAI10646.1"/>
    <property type="molecule type" value="Genomic_DNA"/>
</dbReference>